<name>A0A0V1C7V5_TRIBR</name>
<accession>A0A0V1C7V5</accession>
<dbReference type="Proteomes" id="UP000054653">
    <property type="component" value="Unassembled WGS sequence"/>
</dbReference>
<comment type="caution">
    <text evidence="1">The sequence shown here is derived from an EMBL/GenBank/DDBJ whole genome shotgun (WGS) entry which is preliminary data.</text>
</comment>
<dbReference type="AlphaFoldDB" id="A0A0V1C7V5"/>
<gene>
    <name evidence="1" type="ORF">T03_16671</name>
</gene>
<keyword evidence="2" id="KW-1185">Reference proteome</keyword>
<sequence>MYVCDYVNGYSSIMKIKRLLNSKRLLRGCDYTGKLDQHPYGLHIMRNMKNDDNKKDNQDGKILRLPLVVASQ</sequence>
<reference evidence="1 2" key="1">
    <citation type="submission" date="2015-01" db="EMBL/GenBank/DDBJ databases">
        <title>Evolution of Trichinella species and genotypes.</title>
        <authorList>
            <person name="Korhonen P.K."/>
            <person name="Edoardo P."/>
            <person name="Giuseppe L.R."/>
            <person name="Gasser R.B."/>
        </authorList>
    </citation>
    <scope>NUCLEOTIDE SEQUENCE [LARGE SCALE GENOMIC DNA]</scope>
    <source>
        <strain evidence="1">ISS120</strain>
    </source>
</reference>
<organism evidence="1 2">
    <name type="scientific">Trichinella britovi</name>
    <name type="common">Parasitic roundworm</name>
    <dbReference type="NCBI Taxonomy" id="45882"/>
    <lineage>
        <taxon>Eukaryota</taxon>
        <taxon>Metazoa</taxon>
        <taxon>Ecdysozoa</taxon>
        <taxon>Nematoda</taxon>
        <taxon>Enoplea</taxon>
        <taxon>Dorylaimia</taxon>
        <taxon>Trichinellida</taxon>
        <taxon>Trichinellidae</taxon>
        <taxon>Trichinella</taxon>
    </lineage>
</organism>
<proteinExistence type="predicted"/>
<protein>
    <submittedName>
        <fullName evidence="1">Uncharacterized protein</fullName>
    </submittedName>
</protein>
<dbReference type="EMBL" id="JYDI01000424">
    <property type="protein sequence ID" value="KRY45036.1"/>
    <property type="molecule type" value="Genomic_DNA"/>
</dbReference>
<evidence type="ECO:0000313" key="1">
    <source>
        <dbReference type="EMBL" id="KRY45036.1"/>
    </source>
</evidence>
<evidence type="ECO:0000313" key="2">
    <source>
        <dbReference type="Proteomes" id="UP000054653"/>
    </source>
</evidence>